<evidence type="ECO:0000256" key="1">
    <source>
        <dbReference type="SAM" id="MobiDB-lite"/>
    </source>
</evidence>
<evidence type="ECO:0000313" key="3">
    <source>
        <dbReference type="Proteomes" id="UP000002489"/>
    </source>
</evidence>
<feature type="region of interest" description="Disordered" evidence="1">
    <location>
        <begin position="322"/>
        <end position="344"/>
    </location>
</feature>
<feature type="compositionally biased region" description="Basic and acidic residues" evidence="1">
    <location>
        <begin position="207"/>
        <end position="216"/>
    </location>
</feature>
<feature type="region of interest" description="Disordered" evidence="1">
    <location>
        <begin position="1"/>
        <end position="52"/>
    </location>
</feature>
<feature type="region of interest" description="Disordered" evidence="1">
    <location>
        <begin position="240"/>
        <end position="268"/>
    </location>
</feature>
<feature type="compositionally biased region" description="Low complexity" evidence="1">
    <location>
        <begin position="217"/>
        <end position="228"/>
    </location>
</feature>
<dbReference type="EnsemblFungi" id="FOXG_02970T0">
    <property type="protein sequence ID" value="FOXG_02970P0"/>
    <property type="gene ID" value="FOXG_02970"/>
</dbReference>
<feature type="region of interest" description="Disordered" evidence="1">
    <location>
        <begin position="92"/>
        <end position="117"/>
    </location>
</feature>
<dbReference type="Proteomes" id="UP000002489">
    <property type="component" value="Unassembled WGS sequence"/>
</dbReference>
<reference evidence="3" key="1">
    <citation type="journal article" date="2012" name="Mol. Plant Microbe Interact.">
        <title>A highly conserved effector in Fusarium oxysporum is required for full virulence on Arabidopsis.</title>
        <authorList>
            <person name="Thatcher L.F."/>
            <person name="Gardiner D.M."/>
            <person name="Kazan K."/>
            <person name="Manners J."/>
        </authorList>
    </citation>
    <scope>NUCLEOTIDE SEQUENCE [LARGE SCALE GENOMIC DNA]</scope>
    <source>
        <strain evidence="3">Fo5176</strain>
    </source>
</reference>
<feature type="compositionally biased region" description="Low complexity" evidence="1">
    <location>
        <begin position="322"/>
        <end position="339"/>
    </location>
</feature>
<feature type="region of interest" description="Disordered" evidence="1">
    <location>
        <begin position="149"/>
        <end position="183"/>
    </location>
</feature>
<evidence type="ECO:0000313" key="2">
    <source>
        <dbReference type="EnsemblFungi" id="FOXG_02970P0"/>
    </source>
</evidence>
<name>A0A0D2XGC8_FUSOF</name>
<dbReference type="AlphaFoldDB" id="A0A0D2XGC8"/>
<feature type="compositionally biased region" description="Low complexity" evidence="1">
    <location>
        <begin position="12"/>
        <end position="23"/>
    </location>
</feature>
<accession>A0A0D2XGC8</accession>
<sequence>MEALRNSTGFQRSSSRPRLSTLSNVFSRGKKKRPVISGPIGPVKNSRGPDFTRSETLIIVPTIKDCSGSDESLSDKENVEARKATRRISASFSAHGSLASPPTVASSPKPGLTTSSSHQYLSSAAPIKPLPTTSSFQSIYEDLSFESTVQDENFPPSDHKKSALPEHAPQDGSQKNKSHLPKSRTLTVLSDLKTSISQSSLNSKLSASHDSDDPSSRKTSASSTSSLFASTTSRLRLSRASLVSRSSSSSGTTATEVQPDPRHITTSQPSAYWSGRFVSLHDRFLAEEYSNGEATPLGSSPGNPFQYHAMTTDRVAVNSRPTHLSHSTTTSALTSLTGTKPRTPPCNKDARCLRIFQHLESLCITSEARRSLVAWQQSYARRVGKPQLLPQGGRMEDKSLMGKLFGTNQNKGGRRILPAMSESRVPIARQAKPVPAVRGRGKRVSIN</sequence>
<feature type="region of interest" description="Disordered" evidence="1">
    <location>
        <begin position="199"/>
        <end position="228"/>
    </location>
</feature>
<protein>
    <submittedName>
        <fullName evidence="2">Uncharacterized protein</fullName>
    </submittedName>
</protein>
<feature type="compositionally biased region" description="Low complexity" evidence="1">
    <location>
        <begin position="240"/>
        <end position="255"/>
    </location>
</feature>
<feature type="compositionally biased region" description="Polar residues" evidence="1">
    <location>
        <begin position="1"/>
        <end position="11"/>
    </location>
</feature>
<organism evidence="2 3">
    <name type="scientific">Fusarium oxysporum (strain Fo5176)</name>
    <name type="common">Fusarium vascular wilt</name>
    <dbReference type="NCBI Taxonomy" id="660025"/>
    <lineage>
        <taxon>Eukaryota</taxon>
        <taxon>Fungi</taxon>
        <taxon>Dikarya</taxon>
        <taxon>Ascomycota</taxon>
        <taxon>Pezizomycotina</taxon>
        <taxon>Sordariomycetes</taxon>
        <taxon>Hypocreomycetidae</taxon>
        <taxon>Hypocreales</taxon>
        <taxon>Nectriaceae</taxon>
        <taxon>Fusarium</taxon>
        <taxon>Fusarium oxysporum species complex</taxon>
    </lineage>
</organism>
<reference evidence="2" key="2">
    <citation type="submission" date="2025-08" db="UniProtKB">
        <authorList>
            <consortium name="EnsemblFungi"/>
        </authorList>
    </citation>
    <scope>IDENTIFICATION</scope>
    <source>
        <strain evidence="2">4287 / CBS 123668 / FGSC 9935 / NRRL 34936</strain>
    </source>
</reference>
<proteinExistence type="predicted"/>